<dbReference type="NCBIfam" id="TIGR01587">
    <property type="entry name" value="cas3_core"/>
    <property type="match status" value="1"/>
</dbReference>
<dbReference type="SUPFAM" id="SSF109604">
    <property type="entry name" value="HD-domain/PDEase-like"/>
    <property type="match status" value="1"/>
</dbReference>
<dbReference type="SMART" id="SM00487">
    <property type="entry name" value="DEXDc"/>
    <property type="match status" value="1"/>
</dbReference>
<comment type="similarity">
    <text evidence="1">In the N-terminal section; belongs to the CRISPR-associated nuclease Cas3-HD family.</text>
</comment>
<evidence type="ECO:0000256" key="3">
    <source>
        <dbReference type="ARBA" id="ARBA00022722"/>
    </source>
</evidence>
<feature type="domain" description="HD Cas3-type" evidence="12">
    <location>
        <begin position="7"/>
        <end position="209"/>
    </location>
</feature>
<evidence type="ECO:0000256" key="6">
    <source>
        <dbReference type="ARBA" id="ARBA00022801"/>
    </source>
</evidence>
<dbReference type="GO" id="GO:0051607">
    <property type="term" value="P:defense response to virus"/>
    <property type="evidence" value="ECO:0007669"/>
    <property type="project" value="UniProtKB-KW"/>
</dbReference>
<dbReference type="GO" id="GO:0004518">
    <property type="term" value="F:nuclease activity"/>
    <property type="evidence" value="ECO:0007669"/>
    <property type="project" value="UniProtKB-KW"/>
</dbReference>
<dbReference type="PANTHER" id="PTHR47959:SF16">
    <property type="entry name" value="CRISPR-ASSOCIATED NUCLEASE_HELICASE CAS3-RELATED"/>
    <property type="match status" value="1"/>
</dbReference>
<dbReference type="Gene3D" id="1.10.3210.30">
    <property type="match status" value="1"/>
</dbReference>
<keyword evidence="8" id="KW-0067">ATP-binding</keyword>
<keyword evidence="9" id="KW-0051">Antiviral defense</keyword>
<evidence type="ECO:0000256" key="8">
    <source>
        <dbReference type="ARBA" id="ARBA00022840"/>
    </source>
</evidence>
<keyword evidence="4" id="KW-0479">Metal-binding</keyword>
<gene>
    <name evidence="13" type="ORF">APY94_08680</name>
</gene>
<accession>A0A100XX31</accession>
<dbReference type="SMART" id="SM00490">
    <property type="entry name" value="HELICc"/>
    <property type="match status" value="1"/>
</dbReference>
<dbReference type="OrthoDB" id="43851at2157"/>
<evidence type="ECO:0000313" key="14">
    <source>
        <dbReference type="Proteomes" id="UP000053462"/>
    </source>
</evidence>
<dbReference type="InterPro" id="IPR027417">
    <property type="entry name" value="P-loop_NTPase"/>
</dbReference>
<dbReference type="AlphaFoldDB" id="A0A100XX31"/>
<sequence>MKLCYAKFNPHQFLECHTLDAINVLKSIKNSFSWLEELSPGIFELSFYAVLLHDIGKCARGFQKKKNKWGYRHEILSAPFVQFLDFPERERNLIALAILTHHKTLDELEGILPVRIANIGPLEFDEKLEELLERAEYIERMFLPRVPNIEAYYFGTTKPPKRFHLPEDWKERLGEFDFQKLKEWYDDHLEEEKETLTFMRGLLNASDHLASAGETGILRLPDIVERLELKIPRKKLRPLQVAASNSEGNLLLRAPTGYGKTEAALLWANRNAFRKKGEITSRIFYILPYKASINAMHRRMMGIFSDPAIIGVLHSSASFYLYASALEYKRLSSLYHKIYTPLKVTTPFQLMKAFFGVGFHEMLKTELSESLLIFDEIHAYEPNVLGIILAMLEELKSMGAKAMVMTATLPDFLEELIKNTAPFKELKATAEELDKFTRHRVHVVDGDMASVRELIKELKIYEKVRETSRPALITCNSVDRAVSVYKELSEDYRVLPLHSRFTYGDREAKEKALLERMSDYDFVVATQVVEVSLDVSFSTILTEPAPLDALIQRFGRVNRQGWREGRIEDVYVLTKGSEADRKIYKPYKIVEESVKILQELDGNELRESKISELVSQVYLPVSSKLEREVEDYRERALEVFRSVKPMMKGEDEQRFYEMFNGLEAVPGVYQGRVSELLDRKMGMEVHRYLTPIPMWLYYAERENFHRLSDKRPGRYILVAELEYNPETGLLRIPVKGGDML</sequence>
<dbReference type="STRING" id="227598.APY94_08680"/>
<proteinExistence type="inferred from homology"/>
<dbReference type="GO" id="GO:0140097">
    <property type="term" value="F:catalytic activity, acting on DNA"/>
    <property type="evidence" value="ECO:0007669"/>
    <property type="project" value="UniProtKB-ARBA"/>
</dbReference>
<evidence type="ECO:0000256" key="2">
    <source>
        <dbReference type="ARBA" id="ARBA00009046"/>
    </source>
</evidence>
<dbReference type="Pfam" id="PF01966">
    <property type="entry name" value="HD"/>
    <property type="match status" value="1"/>
</dbReference>
<evidence type="ECO:0000256" key="7">
    <source>
        <dbReference type="ARBA" id="ARBA00022806"/>
    </source>
</evidence>
<evidence type="ECO:0000259" key="11">
    <source>
        <dbReference type="PROSITE" id="PS51194"/>
    </source>
</evidence>
<keyword evidence="5" id="KW-0547">Nucleotide-binding</keyword>
<dbReference type="CDD" id="cd09641">
    <property type="entry name" value="Cas3''_I"/>
    <property type="match status" value="1"/>
</dbReference>
<evidence type="ECO:0000256" key="9">
    <source>
        <dbReference type="ARBA" id="ARBA00023118"/>
    </source>
</evidence>
<name>A0A100XX31_9EURY</name>
<feature type="domain" description="Helicase C-terminal" evidence="11">
    <location>
        <begin position="456"/>
        <end position="621"/>
    </location>
</feature>
<protein>
    <submittedName>
        <fullName evidence="13">CRISPR-associated helicase Cas3</fullName>
    </submittedName>
</protein>
<dbReference type="GO" id="GO:0003724">
    <property type="term" value="F:RNA helicase activity"/>
    <property type="evidence" value="ECO:0007669"/>
    <property type="project" value="TreeGrafter"/>
</dbReference>
<dbReference type="Pfam" id="PF22590">
    <property type="entry name" value="Cas3-like_C_2"/>
    <property type="match status" value="1"/>
</dbReference>
<keyword evidence="3" id="KW-0540">Nuclease</keyword>
<dbReference type="Gene3D" id="3.40.50.300">
    <property type="entry name" value="P-loop containing nucleotide triphosphate hydrolases"/>
    <property type="match status" value="2"/>
</dbReference>
<dbReference type="InterPro" id="IPR006483">
    <property type="entry name" value="CRISPR-assoc_Cas3_HD"/>
</dbReference>
<organism evidence="13 14">
    <name type="scientific">Thermococcus celericrescens</name>
    <dbReference type="NCBI Taxonomy" id="227598"/>
    <lineage>
        <taxon>Archaea</taxon>
        <taxon>Methanobacteriati</taxon>
        <taxon>Methanobacteriota</taxon>
        <taxon>Thermococci</taxon>
        <taxon>Thermococcales</taxon>
        <taxon>Thermococcaceae</taxon>
        <taxon>Thermococcus</taxon>
    </lineage>
</organism>
<dbReference type="InterPro" id="IPR038257">
    <property type="entry name" value="CRISPR-assoc_Cas3_HD_sf"/>
</dbReference>
<evidence type="ECO:0000259" key="10">
    <source>
        <dbReference type="PROSITE" id="PS51192"/>
    </source>
</evidence>
<dbReference type="PROSITE" id="PS51192">
    <property type="entry name" value="HELICASE_ATP_BIND_1"/>
    <property type="match status" value="1"/>
</dbReference>
<dbReference type="GO" id="GO:0046872">
    <property type="term" value="F:metal ion binding"/>
    <property type="evidence" value="ECO:0007669"/>
    <property type="project" value="UniProtKB-KW"/>
</dbReference>
<dbReference type="PROSITE" id="PS51643">
    <property type="entry name" value="HD_CAS3"/>
    <property type="match status" value="1"/>
</dbReference>
<dbReference type="GO" id="GO:0005524">
    <property type="term" value="F:ATP binding"/>
    <property type="evidence" value="ECO:0007669"/>
    <property type="project" value="UniProtKB-KW"/>
</dbReference>
<dbReference type="InterPro" id="IPR001650">
    <property type="entry name" value="Helicase_C-like"/>
</dbReference>
<dbReference type="SUPFAM" id="SSF52540">
    <property type="entry name" value="P-loop containing nucleoside triphosphate hydrolases"/>
    <property type="match status" value="1"/>
</dbReference>
<dbReference type="PROSITE" id="PS51194">
    <property type="entry name" value="HELICASE_CTER"/>
    <property type="match status" value="1"/>
</dbReference>
<dbReference type="InterPro" id="IPR011545">
    <property type="entry name" value="DEAD/DEAH_box_helicase_dom"/>
</dbReference>
<dbReference type="GO" id="GO:0016787">
    <property type="term" value="F:hydrolase activity"/>
    <property type="evidence" value="ECO:0007669"/>
    <property type="project" value="UniProtKB-KW"/>
</dbReference>
<feature type="domain" description="Helicase ATP-binding" evidence="10">
    <location>
        <begin position="241"/>
        <end position="427"/>
    </location>
</feature>
<reference evidence="13 14" key="1">
    <citation type="submission" date="2015-10" db="EMBL/GenBank/DDBJ databases">
        <title>Draft genome sequence of Thermococcus celericrescens strain DSM 17994.</title>
        <authorList>
            <person name="Hong S.-J."/>
            <person name="Park C.-E."/>
            <person name="Shin J.-H."/>
        </authorList>
    </citation>
    <scope>NUCLEOTIDE SEQUENCE [LARGE SCALE GENOMIC DNA]</scope>
    <source>
        <strain evidence="13 14">DSM 17994</strain>
    </source>
</reference>
<keyword evidence="14" id="KW-1185">Reference proteome</keyword>
<dbReference type="Proteomes" id="UP000053462">
    <property type="component" value="Unassembled WGS sequence"/>
</dbReference>
<comment type="caution">
    <text evidence="13">The sequence shown here is derived from an EMBL/GenBank/DDBJ whole genome shotgun (WGS) entry which is preliminary data.</text>
</comment>
<dbReference type="InterPro" id="IPR006474">
    <property type="entry name" value="Helicase_Cas3_CRISPR-ass_core"/>
</dbReference>
<dbReference type="GO" id="GO:0005829">
    <property type="term" value="C:cytosol"/>
    <property type="evidence" value="ECO:0007669"/>
    <property type="project" value="TreeGrafter"/>
</dbReference>
<dbReference type="GO" id="GO:0003676">
    <property type="term" value="F:nucleic acid binding"/>
    <property type="evidence" value="ECO:0007669"/>
    <property type="project" value="InterPro"/>
</dbReference>
<dbReference type="InterPro" id="IPR050079">
    <property type="entry name" value="DEAD_box_RNA_helicase"/>
</dbReference>
<dbReference type="Pfam" id="PF00270">
    <property type="entry name" value="DEAD"/>
    <property type="match status" value="1"/>
</dbReference>
<evidence type="ECO:0000256" key="1">
    <source>
        <dbReference type="ARBA" id="ARBA00006847"/>
    </source>
</evidence>
<evidence type="ECO:0000313" key="13">
    <source>
        <dbReference type="EMBL" id="KUH32849.1"/>
    </source>
</evidence>
<dbReference type="PANTHER" id="PTHR47959">
    <property type="entry name" value="ATP-DEPENDENT RNA HELICASE RHLE-RELATED"/>
    <property type="match status" value="1"/>
</dbReference>
<dbReference type="InterPro" id="IPR014001">
    <property type="entry name" value="Helicase_ATP-bd"/>
</dbReference>
<dbReference type="InterPro" id="IPR006674">
    <property type="entry name" value="HD_domain"/>
</dbReference>
<dbReference type="NCBIfam" id="TIGR01596">
    <property type="entry name" value="cas3_HD"/>
    <property type="match status" value="1"/>
</dbReference>
<dbReference type="InterPro" id="IPR054712">
    <property type="entry name" value="Cas3-like_dom"/>
</dbReference>
<keyword evidence="7" id="KW-0347">Helicase</keyword>
<keyword evidence="6" id="KW-0378">Hydrolase</keyword>
<evidence type="ECO:0000256" key="5">
    <source>
        <dbReference type="ARBA" id="ARBA00022741"/>
    </source>
</evidence>
<evidence type="ECO:0000256" key="4">
    <source>
        <dbReference type="ARBA" id="ARBA00022723"/>
    </source>
</evidence>
<comment type="similarity">
    <text evidence="2">In the central section; belongs to the CRISPR-associated helicase Cas3 family.</text>
</comment>
<evidence type="ECO:0000259" key="12">
    <source>
        <dbReference type="PROSITE" id="PS51643"/>
    </source>
</evidence>
<dbReference type="EMBL" id="LLYW01000029">
    <property type="protein sequence ID" value="KUH32849.1"/>
    <property type="molecule type" value="Genomic_DNA"/>
</dbReference>
<dbReference type="RefSeq" id="WP_058939257.1">
    <property type="nucleotide sequence ID" value="NZ_LLYW01000029.1"/>
</dbReference>